<gene>
    <name evidence="6" type="primary">LOC114341316</name>
</gene>
<reference evidence="6" key="1">
    <citation type="submission" date="2025-08" db="UniProtKB">
        <authorList>
            <consortium name="RefSeq"/>
        </authorList>
    </citation>
    <scope>IDENTIFICATION</scope>
    <source>
        <tissue evidence="6">Whole insect</tissue>
    </source>
</reference>
<dbReference type="PROSITE" id="PS51675">
    <property type="entry name" value="SAM_MT_TRM10"/>
    <property type="match status" value="1"/>
</dbReference>
<accession>A0A6P7GVL4</accession>
<dbReference type="GO" id="GO:0000049">
    <property type="term" value="F:tRNA binding"/>
    <property type="evidence" value="ECO:0007669"/>
    <property type="project" value="TreeGrafter"/>
</dbReference>
<protein>
    <submittedName>
        <fullName evidence="6">Uncharacterized protein LOC114341316</fullName>
    </submittedName>
</protein>
<evidence type="ECO:0000313" key="6">
    <source>
        <dbReference type="RefSeq" id="XP_028147910.1"/>
    </source>
</evidence>
<keyword evidence="3" id="KW-0949">S-adenosyl-L-methionine</keyword>
<dbReference type="GO" id="GO:0005739">
    <property type="term" value="C:mitochondrion"/>
    <property type="evidence" value="ECO:0007669"/>
    <property type="project" value="TreeGrafter"/>
</dbReference>
<dbReference type="RefSeq" id="XP_028147910.1">
    <property type="nucleotide sequence ID" value="XM_028292109.1"/>
</dbReference>
<feature type="compositionally biased region" description="Basic and acidic residues" evidence="4">
    <location>
        <begin position="184"/>
        <end position="207"/>
    </location>
</feature>
<name>A0A6P7GVL4_DIAVI</name>
<dbReference type="InterPro" id="IPR007356">
    <property type="entry name" value="tRNA_m1G_MeTrfase_euk"/>
</dbReference>
<keyword evidence="2" id="KW-0808">Transferase</keyword>
<dbReference type="GO" id="GO:0097745">
    <property type="term" value="P:mitochondrial tRNA 5'-end processing"/>
    <property type="evidence" value="ECO:0007669"/>
    <property type="project" value="TreeGrafter"/>
</dbReference>
<dbReference type="FunCoup" id="A0A6P7GVL4">
    <property type="interactions" value="1299"/>
</dbReference>
<evidence type="ECO:0000256" key="2">
    <source>
        <dbReference type="ARBA" id="ARBA00022679"/>
    </source>
</evidence>
<evidence type="ECO:0000256" key="4">
    <source>
        <dbReference type="SAM" id="MobiDB-lite"/>
    </source>
</evidence>
<proteinExistence type="predicted"/>
<organism evidence="6">
    <name type="scientific">Diabrotica virgifera virgifera</name>
    <name type="common">western corn rootworm</name>
    <dbReference type="NCBI Taxonomy" id="50390"/>
    <lineage>
        <taxon>Eukaryota</taxon>
        <taxon>Metazoa</taxon>
        <taxon>Ecdysozoa</taxon>
        <taxon>Arthropoda</taxon>
        <taxon>Hexapoda</taxon>
        <taxon>Insecta</taxon>
        <taxon>Pterygota</taxon>
        <taxon>Neoptera</taxon>
        <taxon>Endopterygota</taxon>
        <taxon>Coleoptera</taxon>
        <taxon>Polyphaga</taxon>
        <taxon>Cucujiformia</taxon>
        <taxon>Chrysomeloidea</taxon>
        <taxon>Chrysomelidae</taxon>
        <taxon>Galerucinae</taxon>
        <taxon>Diabroticina</taxon>
        <taxon>Diabroticites</taxon>
        <taxon>Diabrotica</taxon>
    </lineage>
</organism>
<keyword evidence="1" id="KW-0489">Methyltransferase</keyword>
<evidence type="ECO:0000259" key="5">
    <source>
        <dbReference type="PROSITE" id="PS51675"/>
    </source>
</evidence>
<dbReference type="GO" id="GO:0005654">
    <property type="term" value="C:nucleoplasm"/>
    <property type="evidence" value="ECO:0007669"/>
    <property type="project" value="TreeGrafter"/>
</dbReference>
<dbReference type="PANTHER" id="PTHR13563">
    <property type="entry name" value="TRNA (GUANINE-9-) METHYLTRANSFERASE"/>
    <property type="match status" value="1"/>
</dbReference>
<dbReference type="InterPro" id="IPR028564">
    <property type="entry name" value="MT_TRM10-typ"/>
</dbReference>
<evidence type="ECO:0000256" key="3">
    <source>
        <dbReference type="ARBA" id="ARBA00022691"/>
    </source>
</evidence>
<sequence>MEAKKEEKRLAFEEYLSKKEAEPKKEETLEEFALKYDLQHNNLFLRIYETTINQLYNNRLIQAMQFGQKLVIDCGYDVNMTKRENMNCAKQFMLLFAENRLHDVSEDPISSTSSDNFDQKPPIMNNKVVGGEIMKVPSSDNVNELLEMPVPNEKITEDVEDLVHDLESLLGKTSQSFDAQIRPKTADDSKSSSDEVTEKIKDDEGIKNNENIESNSSLDISSKETIENKDVNSEEGCNQLEIENKTTEISSQSPTFAKDEIGVEENLPICDNMNTTVDPTIDSKHSNEREPLVSEELSIDTENNSAVDNPLITIEVNKDIISDAKSNEINELTNDDSTSSWEIVDLNEAMALESSVSSTPSDNIEQPVNTIANSQNVLDDITSSGINQEPLSLAKAKREGIRMAKLPLDRYLQWGAGSGKSLTLNQVVAILLDQKVTGDWQHSLRHVPKRKLMEESTLRAIEQTYNRRKQTQFKPQWKPKSSQNVNFDNLGFNNRSKKSFSANNKAKRTINVNALLEE</sequence>
<dbReference type="InterPro" id="IPR038459">
    <property type="entry name" value="MT_TRM10-typ_sf"/>
</dbReference>
<feature type="region of interest" description="Disordered" evidence="4">
    <location>
        <begin position="180"/>
        <end position="218"/>
    </location>
</feature>
<feature type="domain" description="SAM-dependent MTase TRM10-type" evidence="5">
    <location>
        <begin position="56"/>
        <end position="454"/>
    </location>
</feature>
<evidence type="ECO:0000256" key="1">
    <source>
        <dbReference type="ARBA" id="ARBA00022603"/>
    </source>
</evidence>
<dbReference type="GO" id="GO:0032259">
    <property type="term" value="P:methylation"/>
    <property type="evidence" value="ECO:0007669"/>
    <property type="project" value="UniProtKB-KW"/>
</dbReference>
<feature type="compositionally biased region" description="Low complexity" evidence="4">
    <location>
        <begin position="208"/>
        <end position="218"/>
    </location>
</feature>
<dbReference type="Gene3D" id="3.40.1280.30">
    <property type="match status" value="2"/>
</dbReference>
<dbReference type="GO" id="GO:0070131">
    <property type="term" value="P:positive regulation of mitochondrial translation"/>
    <property type="evidence" value="ECO:0007669"/>
    <property type="project" value="TreeGrafter"/>
</dbReference>
<dbReference type="InParanoid" id="A0A6P7GVL4"/>
<dbReference type="PANTHER" id="PTHR13563:SF5">
    <property type="entry name" value="TRNA METHYLTRANSFERASE 10 HOMOLOG C"/>
    <property type="match status" value="1"/>
</dbReference>
<dbReference type="AlphaFoldDB" id="A0A6P7GVL4"/>
<dbReference type="GO" id="GO:0008168">
    <property type="term" value="F:methyltransferase activity"/>
    <property type="evidence" value="ECO:0007669"/>
    <property type="project" value="UniProtKB-KW"/>
</dbReference>